<dbReference type="GO" id="GO:0000166">
    <property type="term" value="F:nucleotide binding"/>
    <property type="evidence" value="ECO:0007669"/>
    <property type="project" value="InterPro"/>
</dbReference>
<dbReference type="InterPro" id="IPR036291">
    <property type="entry name" value="NAD(P)-bd_dom_sf"/>
</dbReference>
<feature type="domain" description="Gfo/Idh/MocA-like oxidoreductase N-terminal" evidence="1">
    <location>
        <begin position="4"/>
        <end position="121"/>
    </location>
</feature>
<dbReference type="Gene3D" id="3.30.360.10">
    <property type="entry name" value="Dihydrodipicolinate Reductase, domain 2"/>
    <property type="match status" value="1"/>
</dbReference>
<dbReference type="Gene3D" id="3.40.50.720">
    <property type="entry name" value="NAD(P)-binding Rossmann-like Domain"/>
    <property type="match status" value="1"/>
</dbReference>
<evidence type="ECO:0000259" key="2">
    <source>
        <dbReference type="Pfam" id="PF22725"/>
    </source>
</evidence>
<evidence type="ECO:0000313" key="4">
    <source>
        <dbReference type="Proteomes" id="UP000251341"/>
    </source>
</evidence>
<comment type="caution">
    <text evidence="3">The sequence shown here is derived from an EMBL/GenBank/DDBJ whole genome shotgun (WGS) entry which is preliminary data.</text>
</comment>
<accession>A0A315EWL1</accession>
<dbReference type="SUPFAM" id="SSF55347">
    <property type="entry name" value="Glyceraldehyde-3-phosphate dehydrogenase-like, C-terminal domain"/>
    <property type="match status" value="1"/>
</dbReference>
<feature type="domain" description="GFO/IDH/MocA-like oxidoreductase" evidence="2">
    <location>
        <begin position="129"/>
        <end position="266"/>
    </location>
</feature>
<dbReference type="Pfam" id="PF01408">
    <property type="entry name" value="GFO_IDH_MocA"/>
    <property type="match status" value="1"/>
</dbReference>
<proteinExistence type="predicted"/>
<dbReference type="InterPro" id="IPR000683">
    <property type="entry name" value="Gfo/Idh/MocA-like_OxRdtase_N"/>
</dbReference>
<reference evidence="3 4" key="1">
    <citation type="submission" date="2017-04" db="EMBL/GenBank/DDBJ databases">
        <title>Unexpected and diverse lifestyles within the genus Limnohabitans.</title>
        <authorList>
            <person name="Kasalicky V."/>
            <person name="Mehrshad M."/>
            <person name="Andrei S.-A."/>
            <person name="Salcher M."/>
            <person name="Kratochvilova H."/>
            <person name="Simek K."/>
            <person name="Ghai R."/>
        </authorList>
    </citation>
    <scope>NUCLEOTIDE SEQUENCE [LARGE SCALE GENOMIC DNA]</scope>
    <source>
        <strain evidence="3 4">MWH-C5</strain>
    </source>
</reference>
<dbReference type="RefSeq" id="WP_108402621.1">
    <property type="nucleotide sequence ID" value="NZ_NESP01000001.1"/>
</dbReference>
<keyword evidence="4" id="KW-1185">Reference proteome</keyword>
<evidence type="ECO:0000313" key="3">
    <source>
        <dbReference type="EMBL" id="PUE60382.1"/>
    </source>
</evidence>
<name>A0A315EWL1_9BURK</name>
<organism evidence="3 4">
    <name type="scientific">Limnohabitans curvus</name>
    <dbReference type="NCBI Taxonomy" id="323423"/>
    <lineage>
        <taxon>Bacteria</taxon>
        <taxon>Pseudomonadati</taxon>
        <taxon>Pseudomonadota</taxon>
        <taxon>Betaproteobacteria</taxon>
        <taxon>Burkholderiales</taxon>
        <taxon>Comamonadaceae</taxon>
        <taxon>Limnohabitans</taxon>
    </lineage>
</organism>
<dbReference type="PANTHER" id="PTHR43377">
    <property type="entry name" value="BILIVERDIN REDUCTASE A"/>
    <property type="match status" value="1"/>
</dbReference>
<evidence type="ECO:0000259" key="1">
    <source>
        <dbReference type="Pfam" id="PF01408"/>
    </source>
</evidence>
<dbReference type="Pfam" id="PF22725">
    <property type="entry name" value="GFO_IDH_MocA_C3"/>
    <property type="match status" value="1"/>
</dbReference>
<dbReference type="InterPro" id="IPR055170">
    <property type="entry name" value="GFO_IDH_MocA-like_dom"/>
</dbReference>
<dbReference type="PANTHER" id="PTHR43377:SF8">
    <property type="entry name" value="BLR3664 PROTEIN"/>
    <property type="match status" value="1"/>
</dbReference>
<dbReference type="InterPro" id="IPR051450">
    <property type="entry name" value="Gfo/Idh/MocA_Oxidoreductases"/>
</dbReference>
<dbReference type="EMBL" id="NESP01000001">
    <property type="protein sequence ID" value="PUE60382.1"/>
    <property type="molecule type" value="Genomic_DNA"/>
</dbReference>
<dbReference type="SUPFAM" id="SSF51735">
    <property type="entry name" value="NAD(P)-binding Rossmann-fold domains"/>
    <property type="match status" value="1"/>
</dbReference>
<sequence>MPPVNIAVAGAGVIGRAHIAVIAQSSQCRLSAIADPSEAAQALAQTHGVPWFATLDQLLTTASPDGVILATPNALHVPQALQCIAAGVPVLVEKPIAHTVADAQKLVQATQAHQAKVLIGHHRAHSPIMREAKAVIDDGRLGQLVSVVGSAMFYKPDDYFTQAPWRREAGGGPILINLIHEIHNLRMLCGEIAQVQAMTSNAVRGFAVEDTASITFRFASGVLASFMLSDTAASARSWEQTSQENKAYASYDDEDCYVIAGTMGSLSVPTMRLKTYAKAEDRSWFKPYDISTVALQREDPLRLQMDHFIRVIQGLDAPLVSAHDGLQNLRVVEAIAQAAASQQTVRLSEA</sequence>
<gene>
    <name evidence="3" type="ORF">B9Z44_12850</name>
</gene>
<dbReference type="Proteomes" id="UP000251341">
    <property type="component" value="Unassembled WGS sequence"/>
</dbReference>
<dbReference type="AlphaFoldDB" id="A0A315EWL1"/>
<protein>
    <submittedName>
        <fullName evidence="3">Oxidoreductase</fullName>
    </submittedName>
</protein>